<dbReference type="Proteomes" id="UP001323617">
    <property type="component" value="Unassembled WGS sequence"/>
</dbReference>
<evidence type="ECO:0000313" key="3">
    <source>
        <dbReference type="Proteomes" id="UP001323617"/>
    </source>
</evidence>
<sequence length="144" mass="16624">MDNDNSNSRPDFVDDSARNFDRDSDHDPEHGSEHNPDTPSDCPWVGFCVPRRCRLCTYPIEPNEWMVATLYSAFVNNEHSIEDVPRLKEEFRPCPPACAHDQSYLNGSVPVYHAEYFDYVGNPRHDLLTITSFSFEPLPLYDIK</sequence>
<keyword evidence="3" id="KW-1185">Reference proteome</keyword>
<evidence type="ECO:0000313" key="2">
    <source>
        <dbReference type="EMBL" id="KAK4671263.1"/>
    </source>
</evidence>
<name>A0ABR0HT50_9PEZI</name>
<dbReference type="RefSeq" id="XP_062797559.1">
    <property type="nucleotide sequence ID" value="XM_062948698.1"/>
</dbReference>
<organism evidence="2 3">
    <name type="scientific">Podospora pseudoanserina</name>
    <dbReference type="NCBI Taxonomy" id="2609844"/>
    <lineage>
        <taxon>Eukaryota</taxon>
        <taxon>Fungi</taxon>
        <taxon>Dikarya</taxon>
        <taxon>Ascomycota</taxon>
        <taxon>Pezizomycotina</taxon>
        <taxon>Sordariomycetes</taxon>
        <taxon>Sordariomycetidae</taxon>
        <taxon>Sordariales</taxon>
        <taxon>Podosporaceae</taxon>
        <taxon>Podospora</taxon>
    </lineage>
</organism>
<gene>
    <name evidence="2" type="ORF">QC764_601850</name>
</gene>
<evidence type="ECO:0000256" key="1">
    <source>
        <dbReference type="SAM" id="MobiDB-lite"/>
    </source>
</evidence>
<comment type="caution">
    <text evidence="2">The sequence shown here is derived from an EMBL/GenBank/DDBJ whole genome shotgun (WGS) entry which is preliminary data.</text>
</comment>
<feature type="region of interest" description="Disordered" evidence="1">
    <location>
        <begin position="1"/>
        <end position="43"/>
    </location>
</feature>
<dbReference type="GeneID" id="87969563"/>
<accession>A0ABR0HT50</accession>
<dbReference type="EMBL" id="JAFFHC010000006">
    <property type="protein sequence ID" value="KAK4671263.1"/>
    <property type="molecule type" value="Genomic_DNA"/>
</dbReference>
<protein>
    <submittedName>
        <fullName evidence="2">Uncharacterized protein</fullName>
    </submittedName>
</protein>
<feature type="compositionally biased region" description="Basic and acidic residues" evidence="1">
    <location>
        <begin position="11"/>
        <end position="36"/>
    </location>
</feature>
<proteinExistence type="predicted"/>
<reference evidence="2 3" key="1">
    <citation type="journal article" date="2023" name="bioRxiv">
        <title>High-quality genome assemblies of four members of thePodospora anserinaspecies complex.</title>
        <authorList>
            <person name="Ament-Velasquez S.L."/>
            <person name="Vogan A.A."/>
            <person name="Wallerman O."/>
            <person name="Hartmann F."/>
            <person name="Gautier V."/>
            <person name="Silar P."/>
            <person name="Giraud T."/>
            <person name="Johannesson H."/>
        </authorList>
    </citation>
    <scope>NUCLEOTIDE SEQUENCE [LARGE SCALE GENOMIC DNA]</scope>
    <source>
        <strain evidence="2 3">CBS 124.78</strain>
    </source>
</reference>